<organism evidence="1 2">
    <name type="scientific">Hyalomma asiaticum</name>
    <name type="common">Tick</name>
    <dbReference type="NCBI Taxonomy" id="266040"/>
    <lineage>
        <taxon>Eukaryota</taxon>
        <taxon>Metazoa</taxon>
        <taxon>Ecdysozoa</taxon>
        <taxon>Arthropoda</taxon>
        <taxon>Chelicerata</taxon>
        <taxon>Arachnida</taxon>
        <taxon>Acari</taxon>
        <taxon>Parasitiformes</taxon>
        <taxon>Ixodida</taxon>
        <taxon>Ixodoidea</taxon>
        <taxon>Ixodidae</taxon>
        <taxon>Hyalomminae</taxon>
        <taxon>Hyalomma</taxon>
    </lineage>
</organism>
<keyword evidence="2" id="KW-1185">Reference proteome</keyword>
<accession>A0ACB7RYW6</accession>
<evidence type="ECO:0000313" key="2">
    <source>
        <dbReference type="Proteomes" id="UP000821845"/>
    </source>
</evidence>
<protein>
    <submittedName>
        <fullName evidence="1">Uncharacterized protein</fullName>
    </submittedName>
</protein>
<proteinExistence type="predicted"/>
<gene>
    <name evidence="1" type="ORF">HPB50_007387</name>
</gene>
<name>A0ACB7RYW6_HYAAI</name>
<reference evidence="1" key="1">
    <citation type="submission" date="2020-05" db="EMBL/GenBank/DDBJ databases">
        <title>Large-scale comparative analyses of tick genomes elucidate their genetic diversity and vector capacities.</title>
        <authorList>
            <person name="Jia N."/>
            <person name="Wang J."/>
            <person name="Shi W."/>
            <person name="Du L."/>
            <person name="Sun Y."/>
            <person name="Zhan W."/>
            <person name="Jiang J."/>
            <person name="Wang Q."/>
            <person name="Zhang B."/>
            <person name="Ji P."/>
            <person name="Sakyi L.B."/>
            <person name="Cui X."/>
            <person name="Yuan T."/>
            <person name="Jiang B."/>
            <person name="Yang W."/>
            <person name="Lam T.T.-Y."/>
            <person name="Chang Q."/>
            <person name="Ding S."/>
            <person name="Wang X."/>
            <person name="Zhu J."/>
            <person name="Ruan X."/>
            <person name="Zhao L."/>
            <person name="Wei J."/>
            <person name="Que T."/>
            <person name="Du C."/>
            <person name="Cheng J."/>
            <person name="Dai P."/>
            <person name="Han X."/>
            <person name="Huang E."/>
            <person name="Gao Y."/>
            <person name="Liu J."/>
            <person name="Shao H."/>
            <person name="Ye R."/>
            <person name="Li L."/>
            <person name="Wei W."/>
            <person name="Wang X."/>
            <person name="Wang C."/>
            <person name="Yang T."/>
            <person name="Huo Q."/>
            <person name="Li W."/>
            <person name="Guo W."/>
            <person name="Chen H."/>
            <person name="Zhou L."/>
            <person name="Ni X."/>
            <person name="Tian J."/>
            <person name="Zhou Y."/>
            <person name="Sheng Y."/>
            <person name="Liu T."/>
            <person name="Pan Y."/>
            <person name="Xia L."/>
            <person name="Li J."/>
            <person name="Zhao F."/>
            <person name="Cao W."/>
        </authorList>
    </citation>
    <scope>NUCLEOTIDE SEQUENCE</scope>
    <source>
        <strain evidence="1">Hyas-2018</strain>
    </source>
</reference>
<sequence length="95" mass="10577">MGDERSESMEFRIGNIEESKAKPESEVKPEVSEVPVDTAAEFAPLPYEGMCLPSQRNIALMAAVRSQELIQMQVSTFEDDVSDSSSDESERECDE</sequence>
<evidence type="ECO:0000313" key="1">
    <source>
        <dbReference type="EMBL" id="KAH6927700.1"/>
    </source>
</evidence>
<comment type="caution">
    <text evidence="1">The sequence shown here is derived from an EMBL/GenBank/DDBJ whole genome shotgun (WGS) entry which is preliminary data.</text>
</comment>
<dbReference type="EMBL" id="CM023486">
    <property type="protein sequence ID" value="KAH6927700.1"/>
    <property type="molecule type" value="Genomic_DNA"/>
</dbReference>
<dbReference type="Proteomes" id="UP000821845">
    <property type="component" value="Chromosome 6"/>
</dbReference>